<keyword evidence="1" id="KW-0812">Transmembrane</keyword>
<feature type="transmembrane region" description="Helical" evidence="1">
    <location>
        <begin position="119"/>
        <end position="140"/>
    </location>
</feature>
<keyword evidence="1" id="KW-0472">Membrane</keyword>
<keyword evidence="1" id="KW-1133">Transmembrane helix</keyword>
<dbReference type="RefSeq" id="WP_052108764.1">
    <property type="nucleotide sequence ID" value="NZ_CCSE01000001.1"/>
</dbReference>
<dbReference type="eggNOG" id="ENOG502ZA1I">
    <property type="taxonomic scope" value="Bacteria"/>
</dbReference>
<feature type="transmembrane region" description="Helical" evidence="1">
    <location>
        <begin position="54"/>
        <end position="77"/>
    </location>
</feature>
<dbReference type="OrthoDB" id="86868at2"/>
<evidence type="ECO:0008006" key="4">
    <source>
        <dbReference type="Google" id="ProtNLM"/>
    </source>
</evidence>
<feature type="transmembrane region" description="Helical" evidence="1">
    <location>
        <begin position="186"/>
        <end position="205"/>
    </location>
</feature>
<protein>
    <recommendedName>
        <fullName evidence="4">DUF5058 domain-containing protein</fullName>
    </recommendedName>
</protein>
<evidence type="ECO:0000313" key="3">
    <source>
        <dbReference type="Proteomes" id="UP000044136"/>
    </source>
</evidence>
<keyword evidence="3" id="KW-1185">Reference proteome</keyword>
<organism evidence="2 3">
    <name type="scientific">Jeotgalicoccus saudimassiliensis</name>
    <dbReference type="NCBI Taxonomy" id="1461582"/>
    <lineage>
        <taxon>Bacteria</taxon>
        <taxon>Bacillati</taxon>
        <taxon>Bacillota</taxon>
        <taxon>Bacilli</taxon>
        <taxon>Bacillales</taxon>
        <taxon>Staphylococcaceae</taxon>
        <taxon>Jeotgalicoccus</taxon>
    </lineage>
</organism>
<dbReference type="EMBL" id="CCSE01000001">
    <property type="protein sequence ID" value="CDZ99788.1"/>
    <property type="molecule type" value="Genomic_DNA"/>
</dbReference>
<dbReference type="HOGENOM" id="CLU_101764_0_0_9"/>
<feature type="transmembrane region" description="Helical" evidence="1">
    <location>
        <begin position="12"/>
        <end position="33"/>
    </location>
</feature>
<evidence type="ECO:0000256" key="1">
    <source>
        <dbReference type="SAM" id="Phobius"/>
    </source>
</evidence>
<accession>A0A078LX73</accession>
<dbReference type="InterPro" id="IPR032479">
    <property type="entry name" value="DUF5058"/>
</dbReference>
<dbReference type="Proteomes" id="UP000044136">
    <property type="component" value="Unassembled WGS sequence"/>
</dbReference>
<dbReference type="AlphaFoldDB" id="A0A078LX73"/>
<dbReference type="STRING" id="1461582.BN1048_00655"/>
<dbReference type="Pfam" id="PF16481">
    <property type="entry name" value="DUF5058"/>
    <property type="match status" value="1"/>
</dbReference>
<proteinExistence type="predicted"/>
<feature type="transmembrane region" description="Helical" evidence="1">
    <location>
        <begin position="217"/>
        <end position="233"/>
    </location>
</feature>
<sequence length="234" mass="24775">MTGMDFANSPIIWTFAAAIIVLVIFQAFKFLSLSKKAARDAGISEDNIKRAIKTGSITAIGPSIGIIIVAVSLISLIGNPLTLMRIGVIGSAPIESMGAQLSAQSAGATLAGDGFTPEVFNLIVWTLCIGGAGWMVFTFFATPYLSKIQAKLTEKPKGEYLMGIVASGAMIAVFGSLTGAEMIKGAPYIFTAIVAVISSLTFNYIANKKGINWLKEWSLGFSILISLVAVYFFI</sequence>
<name>A0A078LX73_9STAP</name>
<gene>
    <name evidence="2" type="ORF">BN1048_00655</name>
</gene>
<reference evidence="2 3" key="1">
    <citation type="submission" date="2014-07" db="EMBL/GenBank/DDBJ databases">
        <authorList>
            <person name="Urmite Genomes Urmite Genomes"/>
        </authorList>
    </citation>
    <scope>NUCLEOTIDE SEQUENCE [LARGE SCALE GENOMIC DNA]</scope>
    <source>
        <strain evidence="2 3">13MG44_air</strain>
    </source>
</reference>
<evidence type="ECO:0000313" key="2">
    <source>
        <dbReference type="EMBL" id="CDZ99788.1"/>
    </source>
</evidence>
<feature type="transmembrane region" description="Helical" evidence="1">
    <location>
        <begin position="160"/>
        <end position="180"/>
    </location>
</feature>